<reference evidence="1" key="1">
    <citation type="journal article" date="2014" name="J. Antimicrob. Chemother.">
        <title>Nucleotide sequences of 16 transmissible plasmids identified in nine multidrug-resistant Escherichia coli isolates expressing an ESBL phenotype isolated from food-producing animals and healthy humans.</title>
        <authorList>
            <person name="Wang J."/>
            <person name="Stephan R."/>
            <person name="Power K."/>
            <person name="Yan Q."/>
            <person name="Hachler H."/>
            <person name="Fanning S."/>
        </authorList>
    </citation>
    <scope>NUCLEOTIDE SEQUENCE</scope>
    <source>
        <strain evidence="1">Human-2291</strain>
        <plasmid evidence="1">pH2291-144</plasmid>
    </source>
</reference>
<accession>A0A075MF32</accession>
<evidence type="ECO:0000313" key="2">
    <source>
        <dbReference type="EMBL" id="CAK1260620.1"/>
    </source>
</evidence>
<geneLocation type="plasmid" evidence="2 3">
    <name>pF1253-1</name>
</geneLocation>
<dbReference type="AlphaFoldDB" id="A0A075MF32"/>
<dbReference type="EMBL" id="KJ484628">
    <property type="protein sequence ID" value="AIF77761.1"/>
    <property type="molecule type" value="Genomic_DNA"/>
</dbReference>
<protein>
    <submittedName>
        <fullName evidence="1">UspA-related nucleotide-binding protein</fullName>
    </submittedName>
</protein>
<evidence type="ECO:0000313" key="3">
    <source>
        <dbReference type="Proteomes" id="UP001295856"/>
    </source>
</evidence>
<name>A0A075MF32_ECOLX</name>
<reference evidence="2" key="2">
    <citation type="submission" date="2023-10" db="EMBL/GenBank/DDBJ databases">
        <authorList>
            <person name="Leclercq S."/>
        </authorList>
    </citation>
    <scope>NUCLEOTIDE SEQUENCE</scope>
    <source>
        <strain evidence="2">F1253</strain>
        <plasmid evidence="2">pF1253-1</plasmid>
    </source>
</reference>
<geneLocation type="plasmid" evidence="1">
    <name>pH2291-144</name>
</geneLocation>
<dbReference type="Proteomes" id="UP001295856">
    <property type="component" value="Plasmid pF1253-1"/>
</dbReference>
<dbReference type="RefSeq" id="WP_001535721.1">
    <property type="nucleotide sequence ID" value="NC_025139.1"/>
</dbReference>
<keyword evidence="1" id="KW-0614">Plasmid</keyword>
<gene>
    <name evidence="2" type="ORF">FGAF1253_45490</name>
</gene>
<evidence type="ECO:0000313" key="1">
    <source>
        <dbReference type="EMBL" id="AIF77761.1"/>
    </source>
</evidence>
<proteinExistence type="predicted"/>
<dbReference type="EMBL" id="OY757132">
    <property type="protein sequence ID" value="CAK1260620.1"/>
    <property type="molecule type" value="Genomic_DNA"/>
</dbReference>
<sequence length="42" mass="4221">MTNVIACIDGSNVTSAVCDASGWAAFQLNAPVILGDAANLLI</sequence>
<organism evidence="1">
    <name type="scientific">Escherichia coli</name>
    <dbReference type="NCBI Taxonomy" id="562"/>
    <lineage>
        <taxon>Bacteria</taxon>
        <taxon>Pseudomonadati</taxon>
        <taxon>Pseudomonadota</taxon>
        <taxon>Gammaproteobacteria</taxon>
        <taxon>Enterobacterales</taxon>
        <taxon>Enterobacteriaceae</taxon>
        <taxon>Escherichia</taxon>
    </lineage>
</organism>